<protein>
    <recommendedName>
        <fullName evidence="5">Copper transport protein</fullName>
    </recommendedName>
</protein>
<evidence type="ECO:0000313" key="7">
    <source>
        <dbReference type="EMBL" id="KIK15847.1"/>
    </source>
</evidence>
<keyword evidence="5" id="KW-0406">Ion transport</keyword>
<dbReference type="Proteomes" id="UP000054018">
    <property type="component" value="Unassembled WGS sequence"/>
</dbReference>
<dbReference type="GO" id="GO:0005375">
    <property type="term" value="F:copper ion transmembrane transporter activity"/>
    <property type="evidence" value="ECO:0007669"/>
    <property type="project" value="UniProtKB-UniRule"/>
</dbReference>
<comment type="similarity">
    <text evidence="5">Belongs to the copper transporter (Ctr) (TC 1.A.56) family. SLC31A subfamily.</text>
</comment>
<keyword evidence="5" id="KW-0813">Transport</keyword>
<keyword evidence="6" id="KW-0732">Signal</keyword>
<comment type="subcellular location">
    <subcellularLocation>
        <location evidence="1 5">Membrane</location>
        <topology evidence="1 5">Multi-pass membrane protein</topology>
    </subcellularLocation>
</comment>
<dbReference type="OrthoDB" id="73901at2759"/>
<accession>A0A0C9Z0I2</accession>
<gene>
    <name evidence="7" type="ORF">PISMIDRAFT_114512</name>
</gene>
<keyword evidence="3 5" id="KW-1133">Transmembrane helix</keyword>
<dbReference type="PANTHER" id="PTHR12483">
    <property type="entry name" value="SOLUTE CARRIER FAMILY 31 COPPER TRANSPORTERS"/>
    <property type="match status" value="1"/>
</dbReference>
<dbReference type="PANTHER" id="PTHR12483:SF27">
    <property type="entry name" value="COPPER TRANSPORT PROTEIN CTR1"/>
    <property type="match status" value="1"/>
</dbReference>
<dbReference type="HOGENOM" id="CLU_090404_0_1_1"/>
<evidence type="ECO:0000256" key="3">
    <source>
        <dbReference type="ARBA" id="ARBA00022989"/>
    </source>
</evidence>
<evidence type="ECO:0000256" key="1">
    <source>
        <dbReference type="ARBA" id="ARBA00004141"/>
    </source>
</evidence>
<feature type="transmembrane region" description="Helical" evidence="5">
    <location>
        <begin position="63"/>
        <end position="88"/>
    </location>
</feature>
<reference evidence="8" key="2">
    <citation type="submission" date="2015-01" db="EMBL/GenBank/DDBJ databases">
        <title>Evolutionary Origins and Diversification of the Mycorrhizal Mutualists.</title>
        <authorList>
            <consortium name="DOE Joint Genome Institute"/>
            <consortium name="Mycorrhizal Genomics Consortium"/>
            <person name="Kohler A."/>
            <person name="Kuo A."/>
            <person name="Nagy L.G."/>
            <person name="Floudas D."/>
            <person name="Copeland A."/>
            <person name="Barry K.W."/>
            <person name="Cichocki N."/>
            <person name="Veneault-Fourrey C."/>
            <person name="LaButti K."/>
            <person name="Lindquist E.A."/>
            <person name="Lipzen A."/>
            <person name="Lundell T."/>
            <person name="Morin E."/>
            <person name="Murat C."/>
            <person name="Riley R."/>
            <person name="Ohm R."/>
            <person name="Sun H."/>
            <person name="Tunlid A."/>
            <person name="Henrissat B."/>
            <person name="Grigoriev I.V."/>
            <person name="Hibbett D.S."/>
            <person name="Martin F."/>
        </authorList>
    </citation>
    <scope>NUCLEOTIDE SEQUENCE [LARGE SCALE GENOMIC DNA]</scope>
    <source>
        <strain evidence="8">441</strain>
    </source>
</reference>
<evidence type="ECO:0000256" key="5">
    <source>
        <dbReference type="RuleBase" id="RU367022"/>
    </source>
</evidence>
<reference evidence="7 8" key="1">
    <citation type="submission" date="2014-04" db="EMBL/GenBank/DDBJ databases">
        <authorList>
            <consortium name="DOE Joint Genome Institute"/>
            <person name="Kuo A."/>
            <person name="Kohler A."/>
            <person name="Costa M.D."/>
            <person name="Nagy L.G."/>
            <person name="Floudas D."/>
            <person name="Copeland A."/>
            <person name="Barry K.W."/>
            <person name="Cichocki N."/>
            <person name="Veneault-Fourrey C."/>
            <person name="LaButti K."/>
            <person name="Lindquist E.A."/>
            <person name="Lipzen A."/>
            <person name="Lundell T."/>
            <person name="Morin E."/>
            <person name="Murat C."/>
            <person name="Sun H."/>
            <person name="Tunlid A."/>
            <person name="Henrissat B."/>
            <person name="Grigoriev I.V."/>
            <person name="Hibbett D.S."/>
            <person name="Martin F."/>
            <person name="Nordberg H.P."/>
            <person name="Cantor M.N."/>
            <person name="Hua S.X."/>
        </authorList>
    </citation>
    <scope>NUCLEOTIDE SEQUENCE [LARGE SCALE GENOMIC DNA]</scope>
    <source>
        <strain evidence="7 8">441</strain>
    </source>
</reference>
<name>A0A0C9Z0I2_9AGAM</name>
<organism evidence="7 8">
    <name type="scientific">Pisolithus microcarpus 441</name>
    <dbReference type="NCBI Taxonomy" id="765257"/>
    <lineage>
        <taxon>Eukaryota</taxon>
        <taxon>Fungi</taxon>
        <taxon>Dikarya</taxon>
        <taxon>Basidiomycota</taxon>
        <taxon>Agaricomycotina</taxon>
        <taxon>Agaricomycetes</taxon>
        <taxon>Agaricomycetidae</taxon>
        <taxon>Boletales</taxon>
        <taxon>Sclerodermatineae</taxon>
        <taxon>Pisolithaceae</taxon>
        <taxon>Pisolithus</taxon>
    </lineage>
</organism>
<proteinExistence type="inferred from homology"/>
<dbReference type="Pfam" id="PF04145">
    <property type="entry name" value="Ctr"/>
    <property type="match status" value="1"/>
</dbReference>
<dbReference type="AlphaFoldDB" id="A0A0C9Z0I2"/>
<keyword evidence="2 5" id="KW-0812">Transmembrane</keyword>
<evidence type="ECO:0000256" key="4">
    <source>
        <dbReference type="ARBA" id="ARBA00023136"/>
    </source>
</evidence>
<evidence type="ECO:0000313" key="8">
    <source>
        <dbReference type="Proteomes" id="UP000054018"/>
    </source>
</evidence>
<sequence>MHSTLLVACLLYYAQRCFCADNGMNMTMDGSMELATGQMLPYLHFTLGDTLWFLGWVPQNRGAMLGACIGLFLLALLERWLAACKAIIEVHWNKSRMLAAKQNDSVIPKRNTADRIFRRLAPPFVAAYDLPRGVIYAAQALLNYLFMLTVMTFQLAFIFSLVIGLGVGETLFGRFGLSAHLH</sequence>
<feature type="signal peptide" evidence="6">
    <location>
        <begin position="1"/>
        <end position="19"/>
    </location>
</feature>
<keyword evidence="5" id="KW-0186">Copper</keyword>
<feature type="transmembrane region" description="Helical" evidence="5">
    <location>
        <begin position="141"/>
        <end position="167"/>
    </location>
</feature>
<keyword evidence="4 5" id="KW-0472">Membrane</keyword>
<evidence type="ECO:0000256" key="6">
    <source>
        <dbReference type="SAM" id="SignalP"/>
    </source>
</evidence>
<dbReference type="STRING" id="765257.A0A0C9Z0I2"/>
<evidence type="ECO:0000256" key="2">
    <source>
        <dbReference type="ARBA" id="ARBA00022692"/>
    </source>
</evidence>
<dbReference type="EMBL" id="KN833875">
    <property type="protein sequence ID" value="KIK15847.1"/>
    <property type="molecule type" value="Genomic_DNA"/>
</dbReference>
<dbReference type="InterPro" id="IPR007274">
    <property type="entry name" value="Cop_transporter"/>
</dbReference>
<keyword evidence="5" id="KW-0187">Copper transport</keyword>
<feature type="chain" id="PRO_5002223516" description="Copper transport protein" evidence="6">
    <location>
        <begin position="20"/>
        <end position="182"/>
    </location>
</feature>
<dbReference type="GO" id="GO:0005886">
    <property type="term" value="C:plasma membrane"/>
    <property type="evidence" value="ECO:0007669"/>
    <property type="project" value="TreeGrafter"/>
</dbReference>
<keyword evidence="8" id="KW-1185">Reference proteome</keyword>